<comment type="caution">
    <text evidence="1">The sequence shown here is derived from an EMBL/GenBank/DDBJ whole genome shotgun (WGS) entry which is preliminary data.</text>
</comment>
<evidence type="ECO:0000313" key="1">
    <source>
        <dbReference type="EMBL" id="KAF3597358.1"/>
    </source>
</evidence>
<sequence>MDEVNSDELADFLTEGTLEMKNLMTSSLSPCKAALLVLPPYNWVPSSNKNDVSIDHAKLVYKMFHGVRVDIGSPQSAGKFQFIHLGTIAAPGQPIDADEAKLALDTVSAAIQQLSTAMQTLTSVVGQITSMLYPRGEEEGDDSQQQDDQEN</sequence>
<accession>A0ABQ7EJJ0</accession>
<dbReference type="Proteomes" id="UP000266723">
    <property type="component" value="Unassembled WGS sequence"/>
</dbReference>
<keyword evidence="2" id="KW-1185">Reference proteome</keyword>
<evidence type="ECO:0000313" key="2">
    <source>
        <dbReference type="Proteomes" id="UP000266723"/>
    </source>
</evidence>
<gene>
    <name evidence="1" type="ORF">DY000_02021538</name>
</gene>
<reference evidence="1 2" key="1">
    <citation type="journal article" date="2020" name="BMC Genomics">
        <title>Intraspecific diversification of the crop wild relative Brassica cretica Lam. using demographic model selection.</title>
        <authorList>
            <person name="Kioukis A."/>
            <person name="Michalopoulou V.A."/>
            <person name="Briers L."/>
            <person name="Pirintsos S."/>
            <person name="Studholme D.J."/>
            <person name="Pavlidis P."/>
            <person name="Sarris P.F."/>
        </authorList>
    </citation>
    <scope>NUCLEOTIDE SEQUENCE [LARGE SCALE GENOMIC DNA]</scope>
    <source>
        <strain evidence="2">cv. PFS-1207/04</strain>
    </source>
</reference>
<organism evidence="1 2">
    <name type="scientific">Brassica cretica</name>
    <name type="common">Mustard</name>
    <dbReference type="NCBI Taxonomy" id="69181"/>
    <lineage>
        <taxon>Eukaryota</taxon>
        <taxon>Viridiplantae</taxon>
        <taxon>Streptophyta</taxon>
        <taxon>Embryophyta</taxon>
        <taxon>Tracheophyta</taxon>
        <taxon>Spermatophyta</taxon>
        <taxon>Magnoliopsida</taxon>
        <taxon>eudicotyledons</taxon>
        <taxon>Gunneridae</taxon>
        <taxon>Pentapetalae</taxon>
        <taxon>rosids</taxon>
        <taxon>malvids</taxon>
        <taxon>Brassicales</taxon>
        <taxon>Brassicaceae</taxon>
        <taxon>Brassiceae</taxon>
        <taxon>Brassica</taxon>
    </lineage>
</organism>
<protein>
    <submittedName>
        <fullName evidence="1">Uncharacterized protein</fullName>
    </submittedName>
</protein>
<proteinExistence type="predicted"/>
<dbReference type="EMBL" id="QGKV02000299">
    <property type="protein sequence ID" value="KAF3597358.1"/>
    <property type="molecule type" value="Genomic_DNA"/>
</dbReference>
<name>A0ABQ7EJJ0_BRACR</name>